<evidence type="ECO:0000256" key="11">
    <source>
        <dbReference type="ARBA" id="ARBA00022989"/>
    </source>
</evidence>
<dbReference type="PANTHER" id="PTHR43047">
    <property type="entry name" value="TWO-COMPONENT HISTIDINE PROTEIN KINASE"/>
    <property type="match status" value="1"/>
</dbReference>
<organism evidence="20 21">
    <name type="scientific">Candidatus Bacteroides merdavium</name>
    <dbReference type="NCBI Taxonomy" id="2838472"/>
    <lineage>
        <taxon>Bacteria</taxon>
        <taxon>Pseudomonadati</taxon>
        <taxon>Bacteroidota</taxon>
        <taxon>Bacteroidia</taxon>
        <taxon>Bacteroidales</taxon>
        <taxon>Bacteroidaceae</taxon>
        <taxon>Bacteroides</taxon>
    </lineage>
</organism>
<evidence type="ECO:0000313" key="21">
    <source>
        <dbReference type="Proteomes" id="UP000824108"/>
    </source>
</evidence>
<comment type="subcellular location">
    <subcellularLocation>
        <location evidence="2">Cell inner membrane</location>
        <topology evidence="2">Multi-pass membrane protein</topology>
    </subcellularLocation>
</comment>
<dbReference type="Gene3D" id="1.10.287.130">
    <property type="match status" value="1"/>
</dbReference>
<evidence type="ECO:0000256" key="2">
    <source>
        <dbReference type="ARBA" id="ARBA00004429"/>
    </source>
</evidence>
<dbReference type="AlphaFoldDB" id="A0A9D2GW87"/>
<dbReference type="SMART" id="SM00387">
    <property type="entry name" value="HATPase_c"/>
    <property type="match status" value="1"/>
</dbReference>
<dbReference type="CDD" id="cd17546">
    <property type="entry name" value="REC_hyHK_CKI1_RcsC-like"/>
    <property type="match status" value="1"/>
</dbReference>
<dbReference type="InterPro" id="IPR008207">
    <property type="entry name" value="Sig_transdc_His_kin_Hpt_dom"/>
</dbReference>
<feature type="domain" description="Histidine kinase" evidence="17">
    <location>
        <begin position="280"/>
        <end position="494"/>
    </location>
</feature>
<dbReference type="SUPFAM" id="SSF55874">
    <property type="entry name" value="ATPase domain of HSP90 chaperone/DNA topoisomerase II/histidine kinase"/>
    <property type="match status" value="1"/>
</dbReference>
<evidence type="ECO:0000256" key="14">
    <source>
        <dbReference type="PROSITE-ProRule" id="PRU00169"/>
    </source>
</evidence>
<sequence>MPTKTNVSRVKITLGYALMLAILLFSLFFVNREMDNLVTSSDRDMHWEDSLMTLLNEKDQNTIRLLRMLSEANDSMLSTNDIEQIIAQHDTIIIRQRVQQHVTTRHDTIRTPKKEKKSFFRRLGEAFSPPKEDTTIQIRTSTEVAMDTLYDTYNPVDSLQERLKEVAQKRQEKNVTVQRRKRYLRYLDKMLNARIDSLLRGYEQDMLIKAREEDMRQELVRQRSARIIGGIAVGAVLLSAFFLILIGRDVTRSNRYRRELEEARHRAEDLLETRERLMLAITHDFKAPLGSIMGYADLLSRLTVDERQRFYLDNMKTSSEHLLKLVVDLLDFHRLDLNKAEVNRVSFHPARLLDEIRVSFEPLTAAKGLALHYETDPELEGAYICDPLRLRQIINNLLSNAVKFTDKGSISLKARYEQRQLVVAVIDTGKGMESGDRERIFQEFTRLPSAQGKEGFGLGLSIVRMLVQLLEGSIEVESTPGQGSTFTLRVPIYPVPNNNSGTTDTSPTEEPSINVTDNLPLIQKRIILIDDDRIQLTLTAAMLKQSGLEAVCCQQLDELLDALRSQNFDVLLTDVQMPAINGFDLLNLLRASNIPQARTIPIIAVTARSDMERNEFIAHGFSGCLYKPFTVTELMTELMQESPSKEKEMKPSERKTSTGKYNFAALTAFTDDDPEASHTILESFINETLLNVERLKQALSQANSKEAAMVAHKMIPLFILLEAEKLVTLLRELEASADTPFSTEMEEKIHTVLLQVNDVLKSVPSQSV</sequence>
<keyword evidence="10" id="KW-0547">Nucleotide-binding</keyword>
<feature type="transmembrane region" description="Helical" evidence="16">
    <location>
        <begin position="12"/>
        <end position="30"/>
    </location>
</feature>
<keyword evidence="10" id="KW-0067">ATP-binding</keyword>
<keyword evidence="5" id="KW-0997">Cell inner membrane</keyword>
<reference evidence="20" key="1">
    <citation type="journal article" date="2021" name="PeerJ">
        <title>Extensive microbial diversity within the chicken gut microbiome revealed by metagenomics and culture.</title>
        <authorList>
            <person name="Gilroy R."/>
            <person name="Ravi A."/>
            <person name="Getino M."/>
            <person name="Pursley I."/>
            <person name="Horton D.L."/>
            <person name="Alikhan N.F."/>
            <person name="Baker D."/>
            <person name="Gharbi K."/>
            <person name="Hall N."/>
            <person name="Watson M."/>
            <person name="Adriaenssens E.M."/>
            <person name="Foster-Nyarko E."/>
            <person name="Jarju S."/>
            <person name="Secka A."/>
            <person name="Antonio M."/>
            <person name="Oren A."/>
            <person name="Chaudhuri R.R."/>
            <person name="La Ragione R."/>
            <person name="Hildebrand F."/>
            <person name="Pallen M.J."/>
        </authorList>
    </citation>
    <scope>NUCLEOTIDE SEQUENCE</scope>
    <source>
        <strain evidence="20">CHK118-2852</strain>
    </source>
</reference>
<dbReference type="GO" id="GO:0000155">
    <property type="term" value="F:phosphorelay sensor kinase activity"/>
    <property type="evidence" value="ECO:0007669"/>
    <property type="project" value="InterPro"/>
</dbReference>
<reference evidence="20" key="2">
    <citation type="submission" date="2021-04" db="EMBL/GenBank/DDBJ databases">
        <authorList>
            <person name="Gilroy R."/>
        </authorList>
    </citation>
    <scope>NUCLEOTIDE SEQUENCE</scope>
    <source>
        <strain evidence="20">CHK118-2852</strain>
    </source>
</reference>
<evidence type="ECO:0000259" key="19">
    <source>
        <dbReference type="PROSITE" id="PS50894"/>
    </source>
</evidence>
<keyword evidence="7" id="KW-0808">Transferase</keyword>
<dbReference type="Gene3D" id="3.40.50.2300">
    <property type="match status" value="1"/>
</dbReference>
<comment type="catalytic activity">
    <reaction evidence="1">
        <text>ATP + protein L-histidine = ADP + protein N-phospho-L-histidine.</text>
        <dbReference type="EC" id="2.7.13.3"/>
    </reaction>
</comment>
<dbReference type="InterPro" id="IPR011006">
    <property type="entry name" value="CheY-like_superfamily"/>
</dbReference>
<keyword evidence="15" id="KW-0175">Coiled coil</keyword>
<dbReference type="PANTHER" id="PTHR43047:SF72">
    <property type="entry name" value="OSMOSENSING HISTIDINE PROTEIN KINASE SLN1"/>
    <property type="match status" value="1"/>
</dbReference>
<keyword evidence="4" id="KW-1003">Cell membrane</keyword>
<evidence type="ECO:0000259" key="17">
    <source>
        <dbReference type="PROSITE" id="PS50109"/>
    </source>
</evidence>
<evidence type="ECO:0000256" key="3">
    <source>
        <dbReference type="ARBA" id="ARBA00012438"/>
    </source>
</evidence>
<evidence type="ECO:0000256" key="5">
    <source>
        <dbReference type="ARBA" id="ARBA00022519"/>
    </source>
</evidence>
<dbReference type="GO" id="GO:0009927">
    <property type="term" value="F:histidine phosphotransfer kinase activity"/>
    <property type="evidence" value="ECO:0007669"/>
    <property type="project" value="TreeGrafter"/>
</dbReference>
<keyword evidence="8 16" id="KW-0812">Transmembrane</keyword>
<dbReference type="PROSITE" id="PS50109">
    <property type="entry name" value="HIS_KIN"/>
    <property type="match status" value="1"/>
</dbReference>
<feature type="modified residue" description="4-aspartylphosphate" evidence="14">
    <location>
        <position position="574"/>
    </location>
</feature>
<name>A0A9D2GW87_9BACE</name>
<dbReference type="SUPFAM" id="SSF52172">
    <property type="entry name" value="CheY-like"/>
    <property type="match status" value="1"/>
</dbReference>
<evidence type="ECO:0000256" key="16">
    <source>
        <dbReference type="SAM" id="Phobius"/>
    </source>
</evidence>
<evidence type="ECO:0000313" key="20">
    <source>
        <dbReference type="EMBL" id="HIZ91183.1"/>
    </source>
</evidence>
<evidence type="ECO:0000256" key="12">
    <source>
        <dbReference type="ARBA" id="ARBA00023136"/>
    </source>
</evidence>
<dbReference type="SUPFAM" id="SSF47226">
    <property type="entry name" value="Histidine-containing phosphotransfer domain, HPT domain"/>
    <property type="match status" value="1"/>
</dbReference>
<dbReference type="InterPro" id="IPR001789">
    <property type="entry name" value="Sig_transdc_resp-reg_receiver"/>
</dbReference>
<dbReference type="Pfam" id="PF02518">
    <property type="entry name" value="HATPase_c"/>
    <property type="match status" value="1"/>
</dbReference>
<dbReference type="CDD" id="cd16922">
    <property type="entry name" value="HATPase_EvgS-ArcB-TorS-like"/>
    <property type="match status" value="1"/>
</dbReference>
<dbReference type="InterPro" id="IPR036890">
    <property type="entry name" value="HATPase_C_sf"/>
</dbReference>
<keyword evidence="11 16" id="KW-1133">Transmembrane helix</keyword>
<dbReference type="InterPro" id="IPR003661">
    <property type="entry name" value="HisK_dim/P_dom"/>
</dbReference>
<evidence type="ECO:0000256" key="13">
    <source>
        <dbReference type="PROSITE-ProRule" id="PRU00110"/>
    </source>
</evidence>
<dbReference type="InterPro" id="IPR005467">
    <property type="entry name" value="His_kinase_dom"/>
</dbReference>
<feature type="transmembrane region" description="Helical" evidence="16">
    <location>
        <begin position="225"/>
        <end position="247"/>
    </location>
</feature>
<dbReference type="InterPro" id="IPR003594">
    <property type="entry name" value="HATPase_dom"/>
</dbReference>
<dbReference type="CDD" id="cd00082">
    <property type="entry name" value="HisKA"/>
    <property type="match status" value="1"/>
</dbReference>
<dbReference type="InterPro" id="IPR036097">
    <property type="entry name" value="HisK_dim/P_sf"/>
</dbReference>
<dbReference type="SMART" id="SM00388">
    <property type="entry name" value="HisKA"/>
    <property type="match status" value="1"/>
</dbReference>
<gene>
    <name evidence="20" type="ORF">H9807_03570</name>
</gene>
<dbReference type="Pfam" id="PF00512">
    <property type="entry name" value="HisKA"/>
    <property type="match status" value="1"/>
</dbReference>
<dbReference type="EMBL" id="DXAV01000032">
    <property type="protein sequence ID" value="HIZ91183.1"/>
    <property type="molecule type" value="Genomic_DNA"/>
</dbReference>
<evidence type="ECO:0000256" key="15">
    <source>
        <dbReference type="SAM" id="Coils"/>
    </source>
</evidence>
<feature type="domain" description="HPt" evidence="19">
    <location>
        <begin position="673"/>
        <end position="768"/>
    </location>
</feature>
<dbReference type="SMART" id="SM00448">
    <property type="entry name" value="REC"/>
    <property type="match status" value="1"/>
</dbReference>
<dbReference type="Gene3D" id="1.20.120.160">
    <property type="entry name" value="HPT domain"/>
    <property type="match status" value="1"/>
</dbReference>
<dbReference type="GO" id="GO:0005886">
    <property type="term" value="C:plasma membrane"/>
    <property type="evidence" value="ECO:0007669"/>
    <property type="project" value="UniProtKB-SubCell"/>
</dbReference>
<evidence type="ECO:0000256" key="10">
    <source>
        <dbReference type="ARBA" id="ARBA00022840"/>
    </source>
</evidence>
<dbReference type="InterPro" id="IPR004358">
    <property type="entry name" value="Sig_transdc_His_kin-like_C"/>
</dbReference>
<accession>A0A9D2GW87</accession>
<dbReference type="Pfam" id="PF00072">
    <property type="entry name" value="Response_reg"/>
    <property type="match status" value="1"/>
</dbReference>
<dbReference type="Proteomes" id="UP000824108">
    <property type="component" value="Unassembled WGS sequence"/>
</dbReference>
<dbReference type="EC" id="2.7.13.3" evidence="3"/>
<keyword evidence="12 16" id="KW-0472">Membrane</keyword>
<evidence type="ECO:0000256" key="6">
    <source>
        <dbReference type="ARBA" id="ARBA00022553"/>
    </source>
</evidence>
<dbReference type="InterPro" id="IPR036641">
    <property type="entry name" value="HPT_dom_sf"/>
</dbReference>
<dbReference type="PROSITE" id="PS50894">
    <property type="entry name" value="HPT"/>
    <property type="match status" value="1"/>
</dbReference>
<dbReference type="Gene3D" id="3.30.565.10">
    <property type="entry name" value="Histidine kinase-like ATPase, C-terminal domain"/>
    <property type="match status" value="1"/>
</dbReference>
<dbReference type="FunFam" id="3.30.565.10:FF:000010">
    <property type="entry name" value="Sensor histidine kinase RcsC"/>
    <property type="match status" value="1"/>
</dbReference>
<evidence type="ECO:0000256" key="1">
    <source>
        <dbReference type="ARBA" id="ARBA00000085"/>
    </source>
</evidence>
<comment type="caution">
    <text evidence="20">The sequence shown here is derived from an EMBL/GenBank/DDBJ whole genome shotgun (WGS) entry which is preliminary data.</text>
</comment>
<keyword evidence="6 14" id="KW-0597">Phosphoprotein</keyword>
<protein>
    <recommendedName>
        <fullName evidence="3">histidine kinase</fullName>
        <ecNumber evidence="3">2.7.13.3</ecNumber>
    </recommendedName>
</protein>
<feature type="modified residue" description="Phosphohistidine" evidence="13">
    <location>
        <position position="712"/>
    </location>
</feature>
<evidence type="ECO:0000256" key="9">
    <source>
        <dbReference type="ARBA" id="ARBA00022777"/>
    </source>
</evidence>
<evidence type="ECO:0000259" key="18">
    <source>
        <dbReference type="PROSITE" id="PS50110"/>
    </source>
</evidence>
<dbReference type="PROSITE" id="PS50110">
    <property type="entry name" value="RESPONSE_REGULATORY"/>
    <property type="match status" value="1"/>
</dbReference>
<dbReference type="SUPFAM" id="SSF47384">
    <property type="entry name" value="Homodimeric domain of signal transducing histidine kinase"/>
    <property type="match status" value="1"/>
</dbReference>
<dbReference type="FunFam" id="1.10.287.130:FF:000120">
    <property type="entry name" value="RteA, two-component system histidine kinase, with response regulator receiver domain"/>
    <property type="match status" value="1"/>
</dbReference>
<evidence type="ECO:0000256" key="7">
    <source>
        <dbReference type="ARBA" id="ARBA00022679"/>
    </source>
</evidence>
<evidence type="ECO:0000256" key="4">
    <source>
        <dbReference type="ARBA" id="ARBA00022475"/>
    </source>
</evidence>
<feature type="domain" description="Response regulatory" evidence="18">
    <location>
        <begin position="525"/>
        <end position="642"/>
    </location>
</feature>
<proteinExistence type="predicted"/>
<feature type="coiled-coil region" evidence="15">
    <location>
        <begin position="253"/>
        <end position="280"/>
    </location>
</feature>
<keyword evidence="9" id="KW-0418">Kinase</keyword>
<dbReference type="PRINTS" id="PR00344">
    <property type="entry name" value="BCTRLSENSOR"/>
</dbReference>
<evidence type="ECO:0000256" key="8">
    <source>
        <dbReference type="ARBA" id="ARBA00022692"/>
    </source>
</evidence>